<evidence type="ECO:0000256" key="2">
    <source>
        <dbReference type="SAM" id="MobiDB-lite"/>
    </source>
</evidence>
<keyword evidence="5" id="KW-1185">Reference proteome</keyword>
<organism evidence="4 5">
    <name type="scientific">Cordylochernes scorpioides</name>
    <dbReference type="NCBI Taxonomy" id="51811"/>
    <lineage>
        <taxon>Eukaryota</taxon>
        <taxon>Metazoa</taxon>
        <taxon>Ecdysozoa</taxon>
        <taxon>Arthropoda</taxon>
        <taxon>Chelicerata</taxon>
        <taxon>Arachnida</taxon>
        <taxon>Pseudoscorpiones</taxon>
        <taxon>Cheliferoidea</taxon>
        <taxon>Chernetidae</taxon>
        <taxon>Cordylochernes</taxon>
    </lineage>
</organism>
<evidence type="ECO:0000259" key="3">
    <source>
        <dbReference type="Pfam" id="PF22938"/>
    </source>
</evidence>
<accession>A0ABY6L3J5</accession>
<feature type="region of interest" description="Disordered" evidence="2">
    <location>
        <begin position="376"/>
        <end position="405"/>
    </location>
</feature>
<feature type="domain" description="Integrase p58-like C-terminal" evidence="3">
    <location>
        <begin position="73"/>
        <end position="108"/>
    </location>
</feature>
<feature type="coiled-coil region" evidence="1">
    <location>
        <begin position="308"/>
        <end position="376"/>
    </location>
</feature>
<keyword evidence="1" id="KW-0175">Coiled coil</keyword>
<gene>
    <name evidence="4" type="ORF">LAZ67_13001077</name>
</gene>
<sequence length="405" mass="46064">MDDYGEYIENYLDKIARTRQVVINNTEKTQERMKRNYDKKHNERIYEPGHLVAVWTTVRKIGKCEKLLRKYFGPYQILNKLSDVNYLIEPKDNPGQDPFIVHVSRFKPYFERIDEVIHEDVTTSGEGEVLHHGWLRHVLERCETCLRRSRPGQFANAPSQPSCRSQEPGAQGATGNGSRPRLEEPGGVLVVGSGGSALGSPRRGEDSDDAAGEDVSEERIKTEESAKPQPGMLMLGEIEERPAMSWLERVKKTTTKLRGVLQASCCLKRSDCCLPPTPVYFLEDSRRFNELLSPVLLLLSLTVLQLAIQAQNRENREAIEAQNQETREALQAQHQELKESLGHKFKYFEDEIPCVKEEMKEEMVSLKQRLAAVEMGHPRTPGFQQENNNSGRPFVKVPTFDGQSS</sequence>
<dbReference type="Pfam" id="PF22938">
    <property type="entry name" value="Integrase_p58_C"/>
    <property type="match status" value="1"/>
</dbReference>
<dbReference type="Proteomes" id="UP001235939">
    <property type="component" value="Chromosome 13"/>
</dbReference>
<dbReference type="InterPro" id="IPR054465">
    <property type="entry name" value="Integrase_p58-like_C"/>
</dbReference>
<evidence type="ECO:0000313" key="5">
    <source>
        <dbReference type="Proteomes" id="UP001235939"/>
    </source>
</evidence>
<evidence type="ECO:0000313" key="4">
    <source>
        <dbReference type="EMBL" id="UYV75715.1"/>
    </source>
</evidence>
<evidence type="ECO:0000256" key="1">
    <source>
        <dbReference type="SAM" id="Coils"/>
    </source>
</evidence>
<feature type="compositionally biased region" description="Polar residues" evidence="2">
    <location>
        <begin position="382"/>
        <end position="391"/>
    </location>
</feature>
<feature type="region of interest" description="Disordered" evidence="2">
    <location>
        <begin position="151"/>
        <end position="227"/>
    </location>
</feature>
<name>A0ABY6L3J5_9ARAC</name>
<feature type="compositionally biased region" description="Basic and acidic residues" evidence="2">
    <location>
        <begin position="217"/>
        <end position="226"/>
    </location>
</feature>
<proteinExistence type="predicted"/>
<reference evidence="4 5" key="1">
    <citation type="submission" date="2022-01" db="EMBL/GenBank/DDBJ databases">
        <title>A chromosomal length assembly of Cordylochernes scorpioides.</title>
        <authorList>
            <person name="Zeh D."/>
            <person name="Zeh J."/>
        </authorList>
    </citation>
    <scope>NUCLEOTIDE SEQUENCE [LARGE SCALE GENOMIC DNA]</scope>
    <source>
        <strain evidence="4">IN4F17</strain>
        <tissue evidence="4">Whole Body</tissue>
    </source>
</reference>
<protein>
    <submittedName>
        <fullName evidence="4">K02A2.6-like</fullName>
    </submittedName>
</protein>
<dbReference type="EMBL" id="CP092875">
    <property type="protein sequence ID" value="UYV75715.1"/>
    <property type="molecule type" value="Genomic_DNA"/>
</dbReference>
<feature type="compositionally biased region" description="Acidic residues" evidence="2">
    <location>
        <begin position="206"/>
        <end position="216"/>
    </location>
</feature>
<feature type="compositionally biased region" description="Polar residues" evidence="2">
    <location>
        <begin position="156"/>
        <end position="165"/>
    </location>
</feature>